<dbReference type="RefSeq" id="WP_120743397.1">
    <property type="nucleotide sequence ID" value="NZ_CP032568.1"/>
</dbReference>
<proteinExistence type="predicted"/>
<dbReference type="AlphaFoldDB" id="A0A386ZMA7"/>
<sequence length="140" mass="15934">MTRASTDHRVCSYCDWWEAVDAPAWRRPLWRAALATRRIWLRIFCGVEDAMHEYPTKGSRREEMPMTAGLRDIWKGKILPARNAVQADIHYRIYDAVTGDLLGFGTTNLLDVVVQDALRTQREHPGAALNVVQADGPAWT</sequence>
<accession>A0A386ZMA7</accession>
<dbReference type="EMBL" id="CP032568">
    <property type="protein sequence ID" value="AYF78314.1"/>
    <property type="molecule type" value="Genomic_DNA"/>
</dbReference>
<name>A0A386ZMA7_9NOCA</name>
<dbReference type="Proteomes" id="UP000267164">
    <property type="component" value="Chromosome"/>
</dbReference>
<dbReference type="KEGG" id="nyu:D7D52_35850"/>
<protein>
    <submittedName>
        <fullName evidence="1">Uncharacterized protein</fullName>
    </submittedName>
</protein>
<organism evidence="1 2">
    <name type="scientific">Nocardia yunnanensis</name>
    <dbReference type="NCBI Taxonomy" id="2382165"/>
    <lineage>
        <taxon>Bacteria</taxon>
        <taxon>Bacillati</taxon>
        <taxon>Actinomycetota</taxon>
        <taxon>Actinomycetes</taxon>
        <taxon>Mycobacteriales</taxon>
        <taxon>Nocardiaceae</taxon>
        <taxon>Nocardia</taxon>
    </lineage>
</organism>
<evidence type="ECO:0000313" key="2">
    <source>
        <dbReference type="Proteomes" id="UP000267164"/>
    </source>
</evidence>
<keyword evidence="2" id="KW-1185">Reference proteome</keyword>
<reference evidence="1 2" key="1">
    <citation type="submission" date="2018-09" db="EMBL/GenBank/DDBJ databases">
        <title>Nocardia yunnanensis sp. nov., an actinomycete isolated from a soil sample.</title>
        <authorList>
            <person name="Zhang J."/>
        </authorList>
    </citation>
    <scope>NUCLEOTIDE SEQUENCE [LARGE SCALE GENOMIC DNA]</scope>
    <source>
        <strain evidence="1 2">CFHS0054</strain>
    </source>
</reference>
<gene>
    <name evidence="1" type="ORF">D7D52_35850</name>
</gene>
<evidence type="ECO:0000313" key="1">
    <source>
        <dbReference type="EMBL" id="AYF78314.1"/>
    </source>
</evidence>
<dbReference type="OrthoDB" id="4250764at2"/>